<evidence type="ECO:0000256" key="3">
    <source>
        <dbReference type="RuleBase" id="RU000363"/>
    </source>
</evidence>
<name>A0A941IGT8_9ACTN</name>
<organism evidence="5 6">
    <name type="scientific">Actinospica acidithermotolerans</name>
    <dbReference type="NCBI Taxonomy" id="2828514"/>
    <lineage>
        <taxon>Bacteria</taxon>
        <taxon>Bacillati</taxon>
        <taxon>Actinomycetota</taxon>
        <taxon>Actinomycetes</taxon>
        <taxon>Catenulisporales</taxon>
        <taxon>Actinospicaceae</taxon>
        <taxon>Actinospica</taxon>
    </lineage>
</organism>
<dbReference type="FunFam" id="3.40.50.720:FF:000084">
    <property type="entry name" value="Short-chain dehydrogenase reductase"/>
    <property type="match status" value="1"/>
</dbReference>
<dbReference type="AlphaFoldDB" id="A0A941IGT8"/>
<dbReference type="InterPro" id="IPR002347">
    <property type="entry name" value="SDR_fam"/>
</dbReference>
<gene>
    <name evidence="5" type="ORF">KDK95_15760</name>
</gene>
<accession>A0A941IGT8</accession>
<dbReference type="Pfam" id="PF00106">
    <property type="entry name" value="adh_short"/>
    <property type="match status" value="1"/>
</dbReference>
<comment type="caution">
    <text evidence="5">The sequence shown here is derived from an EMBL/GenBank/DDBJ whole genome shotgun (WGS) entry which is preliminary data.</text>
</comment>
<dbReference type="GO" id="GO:0016616">
    <property type="term" value="F:oxidoreductase activity, acting on the CH-OH group of donors, NAD or NADP as acceptor"/>
    <property type="evidence" value="ECO:0007669"/>
    <property type="project" value="TreeGrafter"/>
</dbReference>
<dbReference type="Proteomes" id="UP000676325">
    <property type="component" value="Unassembled WGS sequence"/>
</dbReference>
<evidence type="ECO:0000256" key="2">
    <source>
        <dbReference type="ARBA" id="ARBA00023002"/>
    </source>
</evidence>
<dbReference type="PROSITE" id="PS00061">
    <property type="entry name" value="ADH_SHORT"/>
    <property type="match status" value="1"/>
</dbReference>
<keyword evidence="6" id="KW-1185">Reference proteome</keyword>
<sequence>MAEPAPGRGTGDEQAGRSAPVTGAGHGVTVPGDDPARYTAGPGGEAAGRTALVTGAGNGLGRAIALGLARAGARVILVGRTAAKLQQTAALFPDPGSARIEVCDVSSPPSVDALRAGLDAGAEEISILVNNAGIGGPVKALTDIEPEEWDEVFSANVRSIYLMCRAFLPQMTERGIGDVINVASVSGKRPLTRRTPYTASKMAVLGLTRTLAFEVGPAGVAVNSLSPGPCRGPRMERNFTLEAAATGTTYAEAEEAFVSRAALRRLVEEDEVAAAVLAMLRMPGLCGADIDLSAGMIAPA</sequence>
<evidence type="ECO:0000313" key="6">
    <source>
        <dbReference type="Proteomes" id="UP000676325"/>
    </source>
</evidence>
<feature type="region of interest" description="Disordered" evidence="4">
    <location>
        <begin position="1"/>
        <end position="43"/>
    </location>
</feature>
<dbReference type="EMBL" id="JAGSOH010000041">
    <property type="protein sequence ID" value="MBR7827775.1"/>
    <property type="molecule type" value="Genomic_DNA"/>
</dbReference>
<keyword evidence="2" id="KW-0560">Oxidoreductase</keyword>
<dbReference type="PRINTS" id="PR00081">
    <property type="entry name" value="GDHRDH"/>
</dbReference>
<dbReference type="InterPro" id="IPR020904">
    <property type="entry name" value="Sc_DH/Rdtase_CS"/>
</dbReference>
<dbReference type="CDD" id="cd05233">
    <property type="entry name" value="SDR_c"/>
    <property type="match status" value="1"/>
</dbReference>
<comment type="similarity">
    <text evidence="1 3">Belongs to the short-chain dehydrogenases/reductases (SDR) family.</text>
</comment>
<evidence type="ECO:0000313" key="5">
    <source>
        <dbReference type="EMBL" id="MBR7827775.1"/>
    </source>
</evidence>
<protein>
    <submittedName>
        <fullName evidence="5">SDR family oxidoreductase</fullName>
    </submittedName>
</protein>
<dbReference type="PANTHER" id="PTHR42760:SF40">
    <property type="entry name" value="3-OXOACYL-[ACYL-CARRIER-PROTEIN] REDUCTASE, CHLOROPLASTIC"/>
    <property type="match status" value="1"/>
</dbReference>
<dbReference type="PRINTS" id="PR00080">
    <property type="entry name" value="SDRFAMILY"/>
</dbReference>
<evidence type="ECO:0000256" key="4">
    <source>
        <dbReference type="SAM" id="MobiDB-lite"/>
    </source>
</evidence>
<dbReference type="SUPFAM" id="SSF51735">
    <property type="entry name" value="NAD(P)-binding Rossmann-fold domains"/>
    <property type="match status" value="1"/>
</dbReference>
<evidence type="ECO:0000256" key="1">
    <source>
        <dbReference type="ARBA" id="ARBA00006484"/>
    </source>
</evidence>
<dbReference type="GO" id="GO:0030497">
    <property type="term" value="P:fatty acid elongation"/>
    <property type="evidence" value="ECO:0007669"/>
    <property type="project" value="TreeGrafter"/>
</dbReference>
<dbReference type="PANTHER" id="PTHR42760">
    <property type="entry name" value="SHORT-CHAIN DEHYDROGENASES/REDUCTASES FAMILY MEMBER"/>
    <property type="match status" value="1"/>
</dbReference>
<dbReference type="InterPro" id="IPR036291">
    <property type="entry name" value="NAD(P)-bd_dom_sf"/>
</dbReference>
<reference evidence="5" key="1">
    <citation type="submission" date="2021-04" db="EMBL/GenBank/DDBJ databases">
        <title>Genome based classification of Actinospica acidithermotolerans sp. nov., an actinobacterium isolated from an Indonesian hot spring.</title>
        <authorList>
            <person name="Kusuma A.B."/>
            <person name="Putra K.E."/>
            <person name="Nafisah S."/>
            <person name="Loh J."/>
            <person name="Nouioui I."/>
            <person name="Goodfellow M."/>
        </authorList>
    </citation>
    <scope>NUCLEOTIDE SEQUENCE</scope>
    <source>
        <strain evidence="5">MGRD01-02</strain>
    </source>
</reference>
<proteinExistence type="inferred from homology"/>
<dbReference type="Gene3D" id="3.40.50.720">
    <property type="entry name" value="NAD(P)-binding Rossmann-like Domain"/>
    <property type="match status" value="1"/>
</dbReference>